<evidence type="ECO:0000313" key="2">
    <source>
        <dbReference type="Proteomes" id="UP000055048"/>
    </source>
</evidence>
<accession>A0A0V0SSI8</accession>
<reference evidence="1 2" key="1">
    <citation type="submission" date="2015-01" db="EMBL/GenBank/DDBJ databases">
        <title>Evolution of Trichinella species and genotypes.</title>
        <authorList>
            <person name="Korhonen P.K."/>
            <person name="Edoardo P."/>
            <person name="Giuseppe L.R."/>
            <person name="Gasser R.B."/>
        </authorList>
    </citation>
    <scope>NUCLEOTIDE SEQUENCE [LARGE SCALE GENOMIC DNA]</scope>
    <source>
        <strain evidence="1">ISS417</strain>
    </source>
</reference>
<gene>
    <name evidence="1" type="ORF">T05_11329</name>
</gene>
<proteinExistence type="predicted"/>
<evidence type="ECO:0000313" key="1">
    <source>
        <dbReference type="EMBL" id="KRX29726.1"/>
    </source>
</evidence>
<keyword evidence="2" id="KW-1185">Reference proteome</keyword>
<comment type="caution">
    <text evidence="1">The sequence shown here is derived from an EMBL/GenBank/DDBJ whole genome shotgun (WGS) entry which is preliminary data.</text>
</comment>
<dbReference type="EMBL" id="JYDJ01003034">
    <property type="protein sequence ID" value="KRX29726.1"/>
    <property type="molecule type" value="Genomic_DNA"/>
</dbReference>
<sequence>MPTVCETNPKADIVPEFQGKITLMESCTPVNGQKYAVR</sequence>
<protein>
    <submittedName>
        <fullName evidence="1">Uncharacterized protein</fullName>
    </submittedName>
</protein>
<organism evidence="1 2">
    <name type="scientific">Trichinella murrelli</name>
    <dbReference type="NCBI Taxonomy" id="144512"/>
    <lineage>
        <taxon>Eukaryota</taxon>
        <taxon>Metazoa</taxon>
        <taxon>Ecdysozoa</taxon>
        <taxon>Nematoda</taxon>
        <taxon>Enoplea</taxon>
        <taxon>Dorylaimia</taxon>
        <taxon>Trichinellida</taxon>
        <taxon>Trichinellidae</taxon>
        <taxon>Trichinella</taxon>
    </lineage>
</organism>
<dbReference type="Proteomes" id="UP000055048">
    <property type="component" value="Unassembled WGS sequence"/>
</dbReference>
<name>A0A0V0SSI8_9BILA</name>
<dbReference type="AlphaFoldDB" id="A0A0V0SSI8"/>